<protein>
    <submittedName>
        <fullName evidence="1">Uncharacterized protein</fullName>
    </submittedName>
</protein>
<evidence type="ECO:0000313" key="1">
    <source>
        <dbReference type="EMBL" id="KAK8101449.1"/>
    </source>
</evidence>
<dbReference type="Gene3D" id="1.25.40.10">
    <property type="entry name" value="Tetratricopeptide repeat domain"/>
    <property type="match status" value="1"/>
</dbReference>
<dbReference type="AlphaFoldDB" id="A0AAW0QQH7"/>
<evidence type="ECO:0000313" key="2">
    <source>
        <dbReference type="Proteomes" id="UP001392437"/>
    </source>
</evidence>
<dbReference type="Proteomes" id="UP001392437">
    <property type="component" value="Unassembled WGS sequence"/>
</dbReference>
<proteinExistence type="predicted"/>
<sequence>MGDQAGVRYSQGHKDIGEARRFSWEYPVPDNDFWGDLPYSLSRNVLQSFQPEKLNRISGHFKSGEKLDRTVKLQLLARLLQEELREQDATAAAKAAVDSRLTFYDVDYTQWSAVWLAITSIQKELGQSVEAENTMRMLHEKRRDPANLSHLHSLASLLLARGEYVEAEKMEADVKVWLDGVLGKESPQSLSARRMLAEAMWKQGETRRRDAECVLDEIRAIIEKMGSGQYAVYQEEERDMLDKLAKSLQEWQWPAD</sequence>
<name>A0AAW0QQH7_9PEZI</name>
<gene>
    <name evidence="1" type="ORF">PG999_011823</name>
</gene>
<comment type="caution">
    <text evidence="1">The sequence shown here is derived from an EMBL/GenBank/DDBJ whole genome shotgun (WGS) entry which is preliminary data.</text>
</comment>
<keyword evidence="2" id="KW-1185">Reference proteome</keyword>
<accession>A0AAW0QQH7</accession>
<dbReference type="InterPro" id="IPR011990">
    <property type="entry name" value="TPR-like_helical_dom_sf"/>
</dbReference>
<reference evidence="1 2" key="1">
    <citation type="submission" date="2023-01" db="EMBL/GenBank/DDBJ databases">
        <title>Analysis of 21 Apiospora genomes using comparative genomics revels a genus with tremendous synthesis potential of carbohydrate active enzymes and secondary metabolites.</title>
        <authorList>
            <person name="Sorensen T."/>
        </authorList>
    </citation>
    <scope>NUCLEOTIDE SEQUENCE [LARGE SCALE GENOMIC DNA]</scope>
    <source>
        <strain evidence="1 2">CBS 117206</strain>
    </source>
</reference>
<dbReference type="EMBL" id="JAQQWP010000009">
    <property type="protein sequence ID" value="KAK8101449.1"/>
    <property type="molecule type" value="Genomic_DNA"/>
</dbReference>
<organism evidence="1 2">
    <name type="scientific">Apiospora kogelbergensis</name>
    <dbReference type="NCBI Taxonomy" id="1337665"/>
    <lineage>
        <taxon>Eukaryota</taxon>
        <taxon>Fungi</taxon>
        <taxon>Dikarya</taxon>
        <taxon>Ascomycota</taxon>
        <taxon>Pezizomycotina</taxon>
        <taxon>Sordariomycetes</taxon>
        <taxon>Xylariomycetidae</taxon>
        <taxon>Amphisphaeriales</taxon>
        <taxon>Apiosporaceae</taxon>
        <taxon>Apiospora</taxon>
    </lineage>
</organism>